<keyword evidence="1" id="KW-0812">Transmembrane</keyword>
<organism evidence="2">
    <name type="scientific">marine sediment metagenome</name>
    <dbReference type="NCBI Taxonomy" id="412755"/>
    <lineage>
        <taxon>unclassified sequences</taxon>
        <taxon>metagenomes</taxon>
        <taxon>ecological metagenomes</taxon>
    </lineage>
</organism>
<proteinExistence type="predicted"/>
<reference evidence="2" key="1">
    <citation type="journal article" date="2014" name="Front. Microbiol.">
        <title>High frequency of phylogenetically diverse reductive dehalogenase-homologous genes in deep subseafloor sedimentary metagenomes.</title>
        <authorList>
            <person name="Kawai M."/>
            <person name="Futagami T."/>
            <person name="Toyoda A."/>
            <person name="Takaki Y."/>
            <person name="Nishi S."/>
            <person name="Hori S."/>
            <person name="Arai W."/>
            <person name="Tsubouchi T."/>
            <person name="Morono Y."/>
            <person name="Uchiyama I."/>
            <person name="Ito T."/>
            <person name="Fujiyama A."/>
            <person name="Inagaki F."/>
            <person name="Takami H."/>
        </authorList>
    </citation>
    <scope>NUCLEOTIDE SEQUENCE</scope>
    <source>
        <strain evidence="2">Expedition CK06-06</strain>
    </source>
</reference>
<gene>
    <name evidence="2" type="ORF">S12H4_40537</name>
</gene>
<dbReference type="AlphaFoldDB" id="X1U205"/>
<evidence type="ECO:0000256" key="1">
    <source>
        <dbReference type="SAM" id="Phobius"/>
    </source>
</evidence>
<evidence type="ECO:0000313" key="2">
    <source>
        <dbReference type="EMBL" id="GAI93870.1"/>
    </source>
</evidence>
<dbReference type="EMBL" id="BARW01024609">
    <property type="protein sequence ID" value="GAI93870.1"/>
    <property type="molecule type" value="Genomic_DNA"/>
</dbReference>
<sequence length="66" mass="6563">MALNLKELSLGSGLGLGLGNGHAYAATGTLLGLSLGTVALAVGGTILFIIGIKKLASSKKKKPKTK</sequence>
<comment type="caution">
    <text evidence="2">The sequence shown here is derived from an EMBL/GenBank/DDBJ whole genome shotgun (WGS) entry which is preliminary data.</text>
</comment>
<accession>X1U205</accession>
<keyword evidence="1" id="KW-0472">Membrane</keyword>
<name>X1U205_9ZZZZ</name>
<keyword evidence="1" id="KW-1133">Transmembrane helix</keyword>
<protein>
    <submittedName>
        <fullName evidence="2">Uncharacterized protein</fullName>
    </submittedName>
</protein>
<feature type="transmembrane region" description="Helical" evidence="1">
    <location>
        <begin position="35"/>
        <end position="56"/>
    </location>
</feature>